<dbReference type="InterPro" id="IPR006206">
    <property type="entry name" value="Mevalonate/galactokinase"/>
</dbReference>
<evidence type="ECO:0000259" key="15">
    <source>
        <dbReference type="Pfam" id="PF10509"/>
    </source>
</evidence>
<dbReference type="InterPro" id="IPR019741">
    <property type="entry name" value="Galactokinase_CS"/>
</dbReference>
<dbReference type="SUPFAM" id="SSF54211">
    <property type="entry name" value="Ribosomal protein S5 domain 2-like"/>
    <property type="match status" value="1"/>
</dbReference>
<feature type="domain" description="GHMP kinase N-terminal" evidence="13">
    <location>
        <begin position="96"/>
        <end position="185"/>
    </location>
</feature>
<evidence type="ECO:0000256" key="8">
    <source>
        <dbReference type="ARBA" id="ARBA00022842"/>
    </source>
</evidence>
<dbReference type="Gene3D" id="3.30.230.10">
    <property type="match status" value="1"/>
</dbReference>
<keyword evidence="9 11" id="KW-0299">Galactose metabolism</keyword>
<evidence type="ECO:0000256" key="7">
    <source>
        <dbReference type="ARBA" id="ARBA00022840"/>
    </source>
</evidence>
<dbReference type="InterPro" id="IPR013750">
    <property type="entry name" value="GHMP_kinase_C_dom"/>
</dbReference>
<dbReference type="PANTHER" id="PTHR10457">
    <property type="entry name" value="MEVALONATE KINASE/GALACTOKINASE"/>
    <property type="match status" value="1"/>
</dbReference>
<feature type="binding site" evidence="11">
    <location>
        <position position="133"/>
    </location>
    <ligand>
        <name>Mg(2+)</name>
        <dbReference type="ChEBI" id="CHEBI:18420"/>
    </ligand>
</feature>
<name>A0A0R2DEI7_9LACO</name>
<keyword evidence="5 11" id="KW-0547">Nucleotide-binding</keyword>
<dbReference type="InterPro" id="IPR006203">
    <property type="entry name" value="GHMP_knse_ATP-bd_CS"/>
</dbReference>
<dbReference type="FunFam" id="3.30.230.10:FF:000017">
    <property type="entry name" value="Galactokinase"/>
    <property type="match status" value="1"/>
</dbReference>
<dbReference type="GO" id="GO:0000287">
    <property type="term" value="F:magnesium ion binding"/>
    <property type="evidence" value="ECO:0007669"/>
    <property type="project" value="UniProtKB-UniRule"/>
</dbReference>
<proteinExistence type="inferred from homology"/>
<dbReference type="RefSeq" id="WP_420805246.1">
    <property type="nucleotide sequence ID" value="NZ_AYYI01000020.1"/>
</dbReference>
<evidence type="ECO:0000259" key="13">
    <source>
        <dbReference type="Pfam" id="PF00288"/>
    </source>
</evidence>
<feature type="domain" description="Galactokinase N-terminal" evidence="15">
    <location>
        <begin position="12"/>
        <end position="59"/>
    </location>
</feature>
<evidence type="ECO:0000259" key="14">
    <source>
        <dbReference type="Pfam" id="PF08544"/>
    </source>
</evidence>
<reference evidence="16 17" key="1">
    <citation type="journal article" date="2015" name="Genome Announc.">
        <title>Expanding the biotechnology potential of lactobacilli through comparative genomics of 213 strains and associated genera.</title>
        <authorList>
            <person name="Sun Z."/>
            <person name="Harris H.M."/>
            <person name="McCann A."/>
            <person name="Guo C."/>
            <person name="Argimon S."/>
            <person name="Zhang W."/>
            <person name="Yang X."/>
            <person name="Jeffery I.B."/>
            <person name="Cooney J.C."/>
            <person name="Kagawa T.F."/>
            <person name="Liu W."/>
            <person name="Song Y."/>
            <person name="Salvetti E."/>
            <person name="Wrobel A."/>
            <person name="Rasinkangas P."/>
            <person name="Parkhill J."/>
            <person name="Rea M.C."/>
            <person name="O'Sullivan O."/>
            <person name="Ritari J."/>
            <person name="Douillard F.P."/>
            <person name="Paul Ross R."/>
            <person name="Yang R."/>
            <person name="Briner A.E."/>
            <person name="Felis G.E."/>
            <person name="de Vos W.M."/>
            <person name="Barrangou R."/>
            <person name="Klaenhammer T.R."/>
            <person name="Caufield P.W."/>
            <person name="Cui Y."/>
            <person name="Zhang H."/>
            <person name="O'Toole P.W."/>
        </authorList>
    </citation>
    <scope>NUCLEOTIDE SEQUENCE [LARGE SCALE GENOMIC DNA]</scope>
    <source>
        <strain evidence="16 17">DSM 20253</strain>
    </source>
</reference>
<dbReference type="InterPro" id="IPR019539">
    <property type="entry name" value="GalKase_N"/>
</dbReference>
<dbReference type="EC" id="2.7.1.6" evidence="11 12"/>
<dbReference type="PANTHER" id="PTHR10457:SF7">
    <property type="entry name" value="GALACTOKINASE-RELATED"/>
    <property type="match status" value="1"/>
</dbReference>
<dbReference type="FunFam" id="3.30.70.890:FF:000001">
    <property type="entry name" value="Galactokinase"/>
    <property type="match status" value="1"/>
</dbReference>
<keyword evidence="2 11" id="KW-0963">Cytoplasm</keyword>
<evidence type="ECO:0000256" key="12">
    <source>
        <dbReference type="NCBIfam" id="TIGR00131"/>
    </source>
</evidence>
<dbReference type="PIRSF" id="PIRSF000530">
    <property type="entry name" value="Galactokinase"/>
    <property type="match status" value="1"/>
</dbReference>
<dbReference type="PROSITE" id="PS00627">
    <property type="entry name" value="GHMP_KINASES_ATP"/>
    <property type="match status" value="1"/>
</dbReference>
<dbReference type="STRING" id="1423796.FC24_GL000568"/>
<evidence type="ECO:0000256" key="3">
    <source>
        <dbReference type="ARBA" id="ARBA00022679"/>
    </source>
</evidence>
<dbReference type="Pfam" id="PF10509">
    <property type="entry name" value="GalKase_gal_bdg"/>
    <property type="match status" value="1"/>
</dbReference>
<dbReference type="AlphaFoldDB" id="A0A0R2DEI7"/>
<gene>
    <name evidence="11" type="primary">galK</name>
    <name evidence="16" type="ORF">FC24_GL000568</name>
</gene>
<keyword evidence="3 11" id="KW-0808">Transferase</keyword>
<dbReference type="Gene3D" id="3.30.70.890">
    <property type="entry name" value="GHMP kinase, C-terminal domain"/>
    <property type="match status" value="1"/>
</dbReference>
<feature type="binding site" evidence="11">
    <location>
        <begin position="36"/>
        <end position="39"/>
    </location>
    <ligand>
        <name>substrate</name>
    </ligand>
</feature>
<dbReference type="Pfam" id="PF08544">
    <property type="entry name" value="GHMP_kinases_C"/>
    <property type="match status" value="1"/>
</dbReference>
<dbReference type="PRINTS" id="PR00473">
    <property type="entry name" value="GALCTOKINASE"/>
</dbReference>
<comment type="subcellular location">
    <subcellularLocation>
        <location evidence="11">Cytoplasm</location>
    </subcellularLocation>
</comment>
<keyword evidence="7 11" id="KW-0067">ATP-binding</keyword>
<evidence type="ECO:0000256" key="1">
    <source>
        <dbReference type="ARBA" id="ARBA00006566"/>
    </source>
</evidence>
<dbReference type="Pfam" id="PF00288">
    <property type="entry name" value="GHMP_kinases_N"/>
    <property type="match status" value="1"/>
</dbReference>
<dbReference type="SUPFAM" id="SSF55060">
    <property type="entry name" value="GHMP Kinase, C-terminal domain"/>
    <property type="match status" value="1"/>
</dbReference>
<feature type="active site" description="Proton acceptor" evidence="11">
    <location>
        <position position="177"/>
    </location>
</feature>
<dbReference type="InterPro" id="IPR020568">
    <property type="entry name" value="Ribosomal_Su5_D2-typ_SF"/>
</dbReference>
<keyword evidence="10 11" id="KW-0119">Carbohydrate metabolism</keyword>
<dbReference type="InterPro" id="IPR006204">
    <property type="entry name" value="GHMP_kinase_N_dom"/>
</dbReference>
<dbReference type="InterPro" id="IPR014721">
    <property type="entry name" value="Ribsml_uS5_D2-typ_fold_subgr"/>
</dbReference>
<comment type="similarity">
    <text evidence="1 11">Belongs to the GHMP kinase family. GalK subfamily.</text>
</comment>
<comment type="caution">
    <text evidence="16">The sequence shown here is derived from an EMBL/GenBank/DDBJ whole genome shotgun (WGS) entry which is preliminary data.</text>
</comment>
<feature type="binding site" evidence="11">
    <location>
        <position position="227"/>
    </location>
    <ligand>
        <name>substrate</name>
    </ligand>
</feature>
<dbReference type="GO" id="GO:0005829">
    <property type="term" value="C:cytosol"/>
    <property type="evidence" value="ECO:0007669"/>
    <property type="project" value="TreeGrafter"/>
</dbReference>
<evidence type="ECO:0000256" key="11">
    <source>
        <dbReference type="HAMAP-Rule" id="MF_00246"/>
    </source>
</evidence>
<accession>A0A0R2DEI7</accession>
<feature type="binding site" evidence="11">
    <location>
        <position position="70"/>
    </location>
    <ligand>
        <name>ATP</name>
        <dbReference type="ChEBI" id="CHEBI:30616"/>
    </ligand>
</feature>
<evidence type="ECO:0000256" key="6">
    <source>
        <dbReference type="ARBA" id="ARBA00022777"/>
    </source>
</evidence>
<dbReference type="PROSITE" id="PS00106">
    <property type="entry name" value="GALACTOKINASE"/>
    <property type="match status" value="1"/>
</dbReference>
<dbReference type="InterPro" id="IPR036554">
    <property type="entry name" value="GHMP_kinase_C_sf"/>
</dbReference>
<dbReference type="InterPro" id="IPR000705">
    <property type="entry name" value="Galactokinase"/>
</dbReference>
<sequence>MMEITSEVLKSEFKTHFKREPERVYFSPGRINLIGEHTDYNGGHVFPCAISLGTYGAYASRADQTVQLYSANVPDQGTVSFQIDALTYRQADGWTNYAKGMLYELVQAGFKLTHGFDLYIHGNLPDGAGLSSSASLELLMGTIARDAFKLSVSQLALVKMGQKTENDYIGVNSGIMDQFAVGMGKADQAILLDTNTMKYQYSPVKLGQYLIVIMNTNKRRELQDSKYNQRRSECEAALAKLQQGLPIKALGDLDKDRFDQAAYLIDDDILLRRARHAVFENQRALQAAVALQNNDLATFGHLINASHVSLHYDYEVTGKELDTLVAAAWRQPGVLGARMTGAGFGGCAIALVKKNQVPAFKAAVGDTYQNEIGYQPTFYVAQIADGPRDLTNLN</sequence>
<dbReference type="GO" id="GO:0004335">
    <property type="term" value="F:galactokinase activity"/>
    <property type="evidence" value="ECO:0007669"/>
    <property type="project" value="UniProtKB-UniRule"/>
</dbReference>
<dbReference type="PRINTS" id="PR00959">
    <property type="entry name" value="MEVGALKINASE"/>
</dbReference>
<comment type="pathway">
    <text evidence="11">Carbohydrate metabolism; galactose metabolism.</text>
</comment>
<keyword evidence="17" id="KW-1185">Reference proteome</keyword>
<dbReference type="NCBIfam" id="NF003705">
    <property type="entry name" value="PRK05322.1"/>
    <property type="match status" value="1"/>
</dbReference>
<evidence type="ECO:0000256" key="2">
    <source>
        <dbReference type="ARBA" id="ARBA00022490"/>
    </source>
</evidence>
<comment type="catalytic activity">
    <reaction evidence="11">
        <text>alpha-D-galactose + ATP = alpha-D-galactose 1-phosphate + ADP + H(+)</text>
        <dbReference type="Rhea" id="RHEA:13553"/>
        <dbReference type="ChEBI" id="CHEBI:15378"/>
        <dbReference type="ChEBI" id="CHEBI:28061"/>
        <dbReference type="ChEBI" id="CHEBI:30616"/>
        <dbReference type="ChEBI" id="CHEBI:58336"/>
        <dbReference type="ChEBI" id="CHEBI:456216"/>
        <dbReference type="EC" id="2.7.1.6"/>
    </reaction>
</comment>
<feature type="binding site" evidence="11">
    <location>
        <position position="165"/>
    </location>
    <ligand>
        <name>Mg(2+)</name>
        <dbReference type="ChEBI" id="CHEBI:18420"/>
    </ligand>
</feature>
<evidence type="ECO:0000256" key="5">
    <source>
        <dbReference type="ARBA" id="ARBA00022741"/>
    </source>
</evidence>
<keyword evidence="6 11" id="KW-0418">Kinase</keyword>
<comment type="function">
    <text evidence="11">Catalyzes the transfer of the gamma-phosphate of ATP to D-galactose to form alpha-D-galactose-1-phosphate (Gal-1-P).</text>
</comment>
<feature type="domain" description="GHMP kinase C-terminal" evidence="14">
    <location>
        <begin position="288"/>
        <end position="368"/>
    </location>
</feature>
<dbReference type="EMBL" id="AYYI01000020">
    <property type="protein sequence ID" value="KRM99206.1"/>
    <property type="molecule type" value="Genomic_DNA"/>
</dbReference>
<keyword evidence="4 11" id="KW-0479">Metal-binding</keyword>
<evidence type="ECO:0000256" key="9">
    <source>
        <dbReference type="ARBA" id="ARBA00023144"/>
    </source>
</evidence>
<dbReference type="NCBIfam" id="TIGR00131">
    <property type="entry name" value="gal_kin"/>
    <property type="match status" value="1"/>
</dbReference>
<evidence type="ECO:0000256" key="4">
    <source>
        <dbReference type="ARBA" id="ARBA00022723"/>
    </source>
</evidence>
<dbReference type="GO" id="GO:0005524">
    <property type="term" value="F:ATP binding"/>
    <property type="evidence" value="ECO:0007669"/>
    <property type="project" value="UniProtKB-UniRule"/>
</dbReference>
<feature type="site" description="Transition state stabilizer" evidence="11">
    <location>
        <position position="30"/>
    </location>
</feature>
<organism evidence="16 17">
    <name type="scientific">Loigolactobacillus rennini DSM 20253</name>
    <dbReference type="NCBI Taxonomy" id="1423796"/>
    <lineage>
        <taxon>Bacteria</taxon>
        <taxon>Bacillati</taxon>
        <taxon>Bacillota</taxon>
        <taxon>Bacilli</taxon>
        <taxon>Lactobacillales</taxon>
        <taxon>Lactobacillaceae</taxon>
        <taxon>Loigolactobacillus</taxon>
    </lineage>
</organism>
<keyword evidence="8 11" id="KW-0460">Magnesium</keyword>
<protein>
    <recommendedName>
        <fullName evidence="11 12">Galactokinase</fullName>
        <ecNumber evidence="11 12">2.7.1.6</ecNumber>
    </recommendedName>
    <alternativeName>
        <fullName evidence="11">Galactose kinase</fullName>
    </alternativeName>
</protein>
<dbReference type="HAMAP" id="MF_00246">
    <property type="entry name" value="Galactokinase"/>
    <property type="match status" value="1"/>
</dbReference>
<dbReference type="PATRIC" id="fig|1423796.3.peg.585"/>
<evidence type="ECO:0000313" key="16">
    <source>
        <dbReference type="EMBL" id="KRM99206.1"/>
    </source>
</evidence>
<dbReference type="GO" id="GO:0006012">
    <property type="term" value="P:galactose metabolic process"/>
    <property type="evidence" value="ECO:0007669"/>
    <property type="project" value="UniProtKB-UniRule"/>
</dbReference>
<dbReference type="InterPro" id="IPR022963">
    <property type="entry name" value="Galactokinase_bac"/>
</dbReference>
<dbReference type="UniPathway" id="UPA00214"/>
<feature type="binding site" evidence="11">
    <location>
        <begin position="127"/>
        <end position="133"/>
    </location>
    <ligand>
        <name>ATP</name>
        <dbReference type="ChEBI" id="CHEBI:30616"/>
    </ligand>
</feature>
<evidence type="ECO:0000256" key="10">
    <source>
        <dbReference type="ARBA" id="ARBA00023277"/>
    </source>
</evidence>
<dbReference type="Proteomes" id="UP000051638">
    <property type="component" value="Unassembled WGS sequence"/>
</dbReference>
<evidence type="ECO:0000313" key="17">
    <source>
        <dbReference type="Proteomes" id="UP000051638"/>
    </source>
</evidence>